<sequence length="217" mass="24372">MLVPTERLLSQNWRKFFALVILQASSLRNIGFVITVALREQRRRSSPSAPARVLGAGYDRETHQAAQGFLKEGLPLHILVNNSGIAGGPLELKADGMEGAFSVNHMRINYDTIYKTGDTSQSHHQFALGLIQPLKTRQHHVRKGPHPSMVVYPVERGSLTPLYLGTSPEVENKKMTERCIGPIANEIEPYRNYARDEEVQEELWAYSEKLANDKPNA</sequence>
<dbReference type="OrthoDB" id="191139at2759"/>
<accession>A0A197K6N6</accession>
<protein>
    <recommendedName>
        <fullName evidence="3">NAD(P)-binding protein</fullName>
    </recommendedName>
</protein>
<organism evidence="1 2">
    <name type="scientific">Linnemannia elongata AG-77</name>
    <dbReference type="NCBI Taxonomy" id="1314771"/>
    <lineage>
        <taxon>Eukaryota</taxon>
        <taxon>Fungi</taxon>
        <taxon>Fungi incertae sedis</taxon>
        <taxon>Mucoromycota</taxon>
        <taxon>Mortierellomycotina</taxon>
        <taxon>Mortierellomycetes</taxon>
        <taxon>Mortierellales</taxon>
        <taxon>Mortierellaceae</taxon>
        <taxon>Linnemannia</taxon>
    </lineage>
</organism>
<evidence type="ECO:0000313" key="2">
    <source>
        <dbReference type="Proteomes" id="UP000078512"/>
    </source>
</evidence>
<keyword evidence="2" id="KW-1185">Reference proteome</keyword>
<evidence type="ECO:0008006" key="3">
    <source>
        <dbReference type="Google" id="ProtNLM"/>
    </source>
</evidence>
<dbReference type="Proteomes" id="UP000078512">
    <property type="component" value="Unassembled WGS sequence"/>
</dbReference>
<evidence type="ECO:0000313" key="1">
    <source>
        <dbReference type="EMBL" id="OAQ32833.1"/>
    </source>
</evidence>
<proteinExistence type="predicted"/>
<reference evidence="1 2" key="1">
    <citation type="submission" date="2016-05" db="EMBL/GenBank/DDBJ databases">
        <title>Genome sequencing reveals origins of a unique bacterial endosymbiosis in the earliest lineages of terrestrial Fungi.</title>
        <authorList>
            <consortium name="DOE Joint Genome Institute"/>
            <person name="Uehling J."/>
            <person name="Gryganskyi A."/>
            <person name="Hameed K."/>
            <person name="Tschaplinski T."/>
            <person name="Misztal P."/>
            <person name="Wu S."/>
            <person name="Desiro A."/>
            <person name="Vande Pol N."/>
            <person name="Du Z.-Y."/>
            <person name="Zienkiewicz A."/>
            <person name="Zienkiewicz K."/>
            <person name="Morin E."/>
            <person name="Tisserant E."/>
            <person name="Splivallo R."/>
            <person name="Hainaut M."/>
            <person name="Henrissat B."/>
            <person name="Ohm R."/>
            <person name="Kuo A."/>
            <person name="Yan J."/>
            <person name="Lipzen A."/>
            <person name="Nolan M."/>
            <person name="Labutti K."/>
            <person name="Barry K."/>
            <person name="Goldstein A."/>
            <person name="Labbe J."/>
            <person name="Schadt C."/>
            <person name="Tuskan G."/>
            <person name="Grigoriev I."/>
            <person name="Martin F."/>
            <person name="Vilgalys R."/>
            <person name="Bonito G."/>
        </authorList>
    </citation>
    <scope>NUCLEOTIDE SEQUENCE [LARGE SCALE GENOMIC DNA]</scope>
    <source>
        <strain evidence="1 2">AG-77</strain>
    </source>
</reference>
<name>A0A197K6N6_9FUNG</name>
<dbReference type="STRING" id="1314771.A0A197K6N6"/>
<gene>
    <name evidence="1" type="ORF">K457DRAFT_15906</name>
</gene>
<dbReference type="EMBL" id="KV442023">
    <property type="protein sequence ID" value="OAQ32833.1"/>
    <property type="molecule type" value="Genomic_DNA"/>
</dbReference>
<dbReference type="AlphaFoldDB" id="A0A197K6N6"/>